<dbReference type="AlphaFoldDB" id="X1H183"/>
<gene>
    <name evidence="1" type="ORF">S03H2_37092</name>
</gene>
<evidence type="ECO:0000313" key="1">
    <source>
        <dbReference type="EMBL" id="GAH47614.1"/>
    </source>
</evidence>
<protein>
    <submittedName>
        <fullName evidence="1">Uncharacterized protein</fullName>
    </submittedName>
</protein>
<name>X1H183_9ZZZZ</name>
<reference evidence="1" key="1">
    <citation type="journal article" date="2014" name="Front. Microbiol.">
        <title>High frequency of phylogenetically diverse reductive dehalogenase-homologous genes in deep subseafloor sedimentary metagenomes.</title>
        <authorList>
            <person name="Kawai M."/>
            <person name="Futagami T."/>
            <person name="Toyoda A."/>
            <person name="Takaki Y."/>
            <person name="Nishi S."/>
            <person name="Hori S."/>
            <person name="Arai W."/>
            <person name="Tsubouchi T."/>
            <person name="Morono Y."/>
            <person name="Uchiyama I."/>
            <person name="Ito T."/>
            <person name="Fujiyama A."/>
            <person name="Inagaki F."/>
            <person name="Takami H."/>
        </authorList>
    </citation>
    <scope>NUCLEOTIDE SEQUENCE</scope>
    <source>
        <strain evidence="1">Expedition CK06-06</strain>
    </source>
</reference>
<organism evidence="1">
    <name type="scientific">marine sediment metagenome</name>
    <dbReference type="NCBI Taxonomy" id="412755"/>
    <lineage>
        <taxon>unclassified sequences</taxon>
        <taxon>metagenomes</taxon>
        <taxon>ecological metagenomes</taxon>
    </lineage>
</organism>
<sequence length="156" mass="18069">DYYETTTQEYSQEEKEGIITLVHLVEDGKIRAFKDPNGEIRYQHKYLQPTLIFFDYMALEDLFGSSSLTRTLDFLLENRFWDYTKTDIANHIGISRQSLYNKWSILEKYEIVISSRKIGSATLYKTNLDSPIVKALSELSLKIAAPRCVKDQNEGA</sequence>
<comment type="caution">
    <text evidence="1">The sequence shown here is derived from an EMBL/GenBank/DDBJ whole genome shotgun (WGS) entry which is preliminary data.</text>
</comment>
<feature type="non-terminal residue" evidence="1">
    <location>
        <position position="1"/>
    </location>
</feature>
<dbReference type="EMBL" id="BARU01022802">
    <property type="protein sequence ID" value="GAH47614.1"/>
    <property type="molecule type" value="Genomic_DNA"/>
</dbReference>
<accession>X1H183</accession>
<proteinExistence type="predicted"/>